<feature type="coiled-coil region" evidence="1">
    <location>
        <begin position="57"/>
        <end position="91"/>
    </location>
</feature>
<accession>A0AAJ2NSY7</accession>
<comment type="caution">
    <text evidence="2">The sequence shown here is derived from an EMBL/GenBank/DDBJ whole genome shotgun (WGS) entry which is preliminary data.</text>
</comment>
<evidence type="ECO:0000313" key="3">
    <source>
        <dbReference type="Proteomes" id="UP001285636"/>
    </source>
</evidence>
<organism evidence="2 3">
    <name type="scientific">Alkalihalophilus pseudofirmus</name>
    <name type="common">Bacillus pseudofirmus</name>
    <dbReference type="NCBI Taxonomy" id="79885"/>
    <lineage>
        <taxon>Bacteria</taxon>
        <taxon>Bacillati</taxon>
        <taxon>Bacillota</taxon>
        <taxon>Bacilli</taxon>
        <taxon>Bacillales</taxon>
        <taxon>Bacillaceae</taxon>
        <taxon>Alkalihalophilus</taxon>
    </lineage>
</organism>
<proteinExistence type="predicted"/>
<feature type="non-terminal residue" evidence="2">
    <location>
        <position position="91"/>
    </location>
</feature>
<dbReference type="Gene3D" id="6.10.140.1720">
    <property type="match status" value="1"/>
</dbReference>
<name>A0AAJ2NSY7_ALKPS</name>
<sequence>EVKLAETQENLNRVHDILHELESQVEPLKIQASMAKEFIEKKEELEKFEVALTVFEIEELNQKWEDLSKQLEEHQQEEIRLSSELQLKEAK</sequence>
<gene>
    <name evidence="2" type="ORF">RYX45_21845</name>
</gene>
<dbReference type="Proteomes" id="UP001285636">
    <property type="component" value="Unassembled WGS sequence"/>
</dbReference>
<dbReference type="RefSeq" id="WP_323467956.1">
    <property type="nucleotide sequence ID" value="NZ_JAWJAY010000508.1"/>
</dbReference>
<feature type="non-terminal residue" evidence="2">
    <location>
        <position position="1"/>
    </location>
</feature>
<evidence type="ECO:0000313" key="2">
    <source>
        <dbReference type="EMBL" id="MDV2887814.1"/>
    </source>
</evidence>
<evidence type="ECO:0000256" key="1">
    <source>
        <dbReference type="SAM" id="Coils"/>
    </source>
</evidence>
<dbReference type="EMBL" id="JAWJAY010000508">
    <property type="protein sequence ID" value="MDV2887814.1"/>
    <property type="molecule type" value="Genomic_DNA"/>
</dbReference>
<keyword evidence="1" id="KW-0175">Coiled coil</keyword>
<protein>
    <submittedName>
        <fullName evidence="2">Uncharacterized protein</fullName>
    </submittedName>
</protein>
<dbReference type="AlphaFoldDB" id="A0AAJ2NSY7"/>
<reference evidence="2" key="1">
    <citation type="submission" date="2023-10" db="EMBL/GenBank/DDBJ databases">
        <title>Screening of Alkalihalophilus pseudofirmusBZ-TG-HK211 and Its Alleviation of Salt Stress on Rapeseed Growth.</title>
        <authorList>
            <person name="Zhao B."/>
            <person name="Guo T."/>
        </authorList>
    </citation>
    <scope>NUCLEOTIDE SEQUENCE</scope>
    <source>
        <strain evidence="2">BZ-TG-HK211</strain>
    </source>
</reference>